<reference evidence="4" key="3">
    <citation type="journal article" date="2019" name="BMC Res. Notes">
        <title>Complete genome sequence of the Sulfodiicoccus acidiphilus strain HS-1T, the first crenarchaeon that lacks polB3, isolated from an acidic hot spring in Ohwaku-dani, Hakone, Japan.</title>
        <authorList>
            <person name="Sakai H.D."/>
            <person name="Kurosawa N."/>
        </authorList>
    </citation>
    <scope>NUCLEOTIDE SEQUENCE</scope>
    <source>
        <strain evidence="4">HS-1</strain>
    </source>
</reference>
<dbReference type="NCBIfam" id="TIGR00129">
    <property type="entry name" value="fdhD_narQ"/>
    <property type="match status" value="1"/>
</dbReference>
<evidence type="ECO:0000256" key="1">
    <source>
        <dbReference type="ARBA" id="ARBA00022490"/>
    </source>
</evidence>
<keyword evidence="4" id="KW-0808">Transferase</keyword>
<evidence type="ECO:0000313" key="6">
    <source>
        <dbReference type="Proteomes" id="UP000276741"/>
    </source>
</evidence>
<dbReference type="GO" id="GO:0005737">
    <property type="term" value="C:cytoplasm"/>
    <property type="evidence" value="ECO:0007669"/>
    <property type="project" value="UniProtKB-SubCell"/>
</dbReference>
<proteinExistence type="inferred from homology"/>
<evidence type="ECO:0000313" key="4">
    <source>
        <dbReference type="EMBL" id="BBD73829.1"/>
    </source>
</evidence>
<organism evidence="4 6">
    <name type="scientific">Sulfodiicoccus acidiphilus</name>
    <dbReference type="NCBI Taxonomy" id="1670455"/>
    <lineage>
        <taxon>Archaea</taxon>
        <taxon>Thermoproteota</taxon>
        <taxon>Thermoprotei</taxon>
        <taxon>Sulfolobales</taxon>
        <taxon>Sulfolobaceae</taxon>
        <taxon>Sulfodiicoccus</taxon>
    </lineage>
</organism>
<evidence type="ECO:0000256" key="3">
    <source>
        <dbReference type="HAMAP-Rule" id="MF_00187"/>
    </source>
</evidence>
<dbReference type="KEGG" id="sacd:HS1genome_2218"/>
<dbReference type="GO" id="GO:0097163">
    <property type="term" value="F:sulfur carrier activity"/>
    <property type="evidence" value="ECO:0007669"/>
    <property type="project" value="UniProtKB-UniRule"/>
</dbReference>
<dbReference type="Gene3D" id="3.10.20.10">
    <property type="match status" value="1"/>
</dbReference>
<comment type="similarity">
    <text evidence="3">Belongs to the FdhD family.</text>
</comment>
<name>A0A348B6M7_9CREN</name>
<dbReference type="Proteomes" id="UP000276741">
    <property type="component" value="Chromosome"/>
</dbReference>
<dbReference type="PANTHER" id="PTHR30592">
    <property type="entry name" value="FORMATE DEHYDROGENASE"/>
    <property type="match status" value="1"/>
</dbReference>
<reference evidence="5" key="4">
    <citation type="submission" date="2020-09" db="EMBL/GenBank/DDBJ databases">
        <authorList>
            <person name="Sun Q."/>
            <person name="Ohkuma M."/>
        </authorList>
    </citation>
    <scope>NUCLEOTIDE SEQUENCE</scope>
    <source>
        <strain evidence="5">JCM 31740</strain>
    </source>
</reference>
<dbReference type="GO" id="GO:0016783">
    <property type="term" value="F:sulfurtransferase activity"/>
    <property type="evidence" value="ECO:0007669"/>
    <property type="project" value="InterPro"/>
</dbReference>
<keyword evidence="6" id="KW-1185">Reference proteome</keyword>
<dbReference type="EMBL" id="AP018553">
    <property type="protein sequence ID" value="BBD73829.1"/>
    <property type="molecule type" value="Genomic_DNA"/>
</dbReference>
<dbReference type="Pfam" id="PF02634">
    <property type="entry name" value="FdhD-NarQ"/>
    <property type="match status" value="1"/>
</dbReference>
<sequence length="247" mass="27093">MQRSTRRVRVLKLEDTDRWDDEEVVSEEPLKIVVNGKTTYMLSTPGEDEELVVGFLFTSGTISSMEDVHKIEKGRGEVRVEVRGTPPPRDFVNSACGMCGSPGILGSMVVEDEFKVEAKVLLSLPNKMKERQELFRSTGGLHAAALFDKKGKLLWISEDVGRHNAVDKLIGHFLILGEIPKGILQVSGRAGYEIIQKAGVAGFPVVSAISAPSSMAVEVAELLNIALVGFSRGSRLNVYTHPERIVY</sequence>
<keyword evidence="2 3" id="KW-0501">Molybdenum cofactor biosynthesis</keyword>
<dbReference type="GO" id="GO:0006777">
    <property type="term" value="P:Mo-molybdopterin cofactor biosynthetic process"/>
    <property type="evidence" value="ECO:0007669"/>
    <property type="project" value="UniProtKB-UniRule"/>
</dbReference>
<dbReference type="RefSeq" id="WP_126451083.1">
    <property type="nucleotide sequence ID" value="NZ_AP018553.1"/>
</dbReference>
<dbReference type="PANTHER" id="PTHR30592:SF1">
    <property type="entry name" value="SULFUR CARRIER PROTEIN FDHD"/>
    <property type="match status" value="1"/>
</dbReference>
<dbReference type="InterPro" id="IPR016193">
    <property type="entry name" value="Cytidine_deaminase-like"/>
</dbReference>
<accession>A0A348B6M7</accession>
<dbReference type="Gene3D" id="3.40.140.10">
    <property type="entry name" value="Cytidine Deaminase, domain 2"/>
    <property type="match status" value="1"/>
</dbReference>
<reference evidence="6" key="2">
    <citation type="submission" date="2018-04" db="EMBL/GenBank/DDBJ databases">
        <title>Complete genome sequence of Sulfodiicoccus acidiphilus strain HS-1.</title>
        <authorList>
            <person name="Sakai H.D."/>
            <person name="Kurosawa N."/>
        </authorList>
    </citation>
    <scope>NUCLEOTIDE SEQUENCE [LARGE SCALE GENOMIC DNA]</scope>
    <source>
        <strain evidence="6">HS-1</strain>
    </source>
</reference>
<dbReference type="EMBL" id="BMQS01000010">
    <property type="protein sequence ID" value="GGT96444.1"/>
    <property type="molecule type" value="Genomic_DNA"/>
</dbReference>
<dbReference type="AlphaFoldDB" id="A0A348B6M7"/>
<feature type="binding site" evidence="3">
    <location>
        <begin position="230"/>
        <end position="235"/>
    </location>
    <ligand>
        <name>Mo-bis(molybdopterin guanine dinucleotide)</name>
        <dbReference type="ChEBI" id="CHEBI:60539"/>
    </ligand>
</feature>
<dbReference type="OrthoDB" id="57189at2157"/>
<comment type="function">
    <text evidence="3">Required for formate dehydrogenase (FDH) activity. Acts as a sulfur carrier protein that transfers sulfur from IscS to the molybdenum cofactor prior to its insertion into FDH.</text>
</comment>
<dbReference type="HAMAP" id="MF_00187">
    <property type="entry name" value="FdhD"/>
    <property type="match status" value="1"/>
</dbReference>
<protein>
    <recommendedName>
        <fullName evidence="3">Sulfur carrier protein FdhD</fullName>
    </recommendedName>
</protein>
<dbReference type="InterPro" id="IPR003786">
    <property type="entry name" value="FdhD"/>
</dbReference>
<keyword evidence="1 3" id="KW-0963">Cytoplasm</keyword>
<dbReference type="SUPFAM" id="SSF53927">
    <property type="entry name" value="Cytidine deaminase-like"/>
    <property type="match status" value="1"/>
</dbReference>
<gene>
    <name evidence="3" type="primary">fdhD</name>
    <name evidence="5" type="ORF">GCM10007116_12550</name>
    <name evidence="4" type="ORF">HS1genome_2218</name>
</gene>
<dbReference type="GeneID" id="38667674"/>
<evidence type="ECO:0000256" key="2">
    <source>
        <dbReference type="ARBA" id="ARBA00023150"/>
    </source>
</evidence>
<comment type="subcellular location">
    <subcellularLocation>
        <location evidence="3">Cytoplasm</location>
    </subcellularLocation>
</comment>
<evidence type="ECO:0000313" key="5">
    <source>
        <dbReference type="EMBL" id="GGT96444.1"/>
    </source>
</evidence>
<dbReference type="Proteomes" id="UP000616143">
    <property type="component" value="Unassembled WGS sequence"/>
</dbReference>
<dbReference type="PIRSF" id="PIRSF015626">
    <property type="entry name" value="FdhD"/>
    <property type="match status" value="1"/>
</dbReference>
<reference evidence="5" key="1">
    <citation type="journal article" date="2014" name="Int. J. Syst. Evol. Microbiol.">
        <title>Complete genome sequence of Corynebacterium casei LMG S-19264T (=DSM 44701T), isolated from a smear-ripened cheese.</title>
        <authorList>
            <consortium name="US DOE Joint Genome Institute (JGI-PGF)"/>
            <person name="Walter F."/>
            <person name="Albersmeier A."/>
            <person name="Kalinowski J."/>
            <person name="Ruckert C."/>
        </authorList>
    </citation>
    <scope>NUCLEOTIDE SEQUENCE</scope>
    <source>
        <strain evidence="5">JCM 31740</strain>
    </source>
</reference>
<feature type="active site" description="Cysteine persulfide intermediate" evidence="3">
    <location>
        <position position="96"/>
    </location>
</feature>